<dbReference type="SUPFAM" id="SSF51064">
    <property type="entry name" value="Head domain of nucleotide exchange factor GrpE"/>
    <property type="match status" value="1"/>
</dbReference>
<keyword evidence="9" id="KW-1185">Reference proteome</keyword>
<comment type="subcellular location">
    <subcellularLocation>
        <location evidence="1">Mitochondrion matrix</location>
    </subcellularLocation>
</comment>
<comment type="similarity">
    <text evidence="2 5">Belongs to the GrpE family.</text>
</comment>
<evidence type="ECO:0000313" key="9">
    <source>
        <dbReference type="Proteomes" id="UP000266861"/>
    </source>
</evidence>
<reference evidence="8 9" key="1">
    <citation type="submission" date="2018-08" db="EMBL/GenBank/DDBJ databases">
        <title>Genome and evolution of the arbuscular mycorrhizal fungus Diversispora epigaea (formerly Glomus versiforme) and its bacterial endosymbionts.</title>
        <authorList>
            <person name="Sun X."/>
            <person name="Fei Z."/>
            <person name="Harrison M."/>
        </authorList>
    </citation>
    <scope>NUCLEOTIDE SEQUENCE [LARGE SCALE GENOMIC DNA]</scope>
    <source>
        <strain evidence="8 9">IT104</strain>
    </source>
</reference>
<dbReference type="Proteomes" id="UP000266861">
    <property type="component" value="Unassembled WGS sequence"/>
</dbReference>
<keyword evidence="6" id="KW-0175">Coiled coil</keyword>
<dbReference type="PANTHER" id="PTHR21237:SF23">
    <property type="entry name" value="GRPE PROTEIN HOMOLOG, MITOCHONDRIAL"/>
    <property type="match status" value="1"/>
</dbReference>
<dbReference type="PRINTS" id="PR00773">
    <property type="entry name" value="GRPEPROTEIN"/>
</dbReference>
<feature type="coiled-coil region" evidence="6">
    <location>
        <begin position="120"/>
        <end position="147"/>
    </location>
</feature>
<evidence type="ECO:0000256" key="3">
    <source>
        <dbReference type="ARBA" id="ARBA00014521"/>
    </source>
</evidence>
<evidence type="ECO:0000256" key="6">
    <source>
        <dbReference type="SAM" id="Coils"/>
    </source>
</evidence>
<dbReference type="GO" id="GO:0051087">
    <property type="term" value="F:protein-folding chaperone binding"/>
    <property type="evidence" value="ECO:0007669"/>
    <property type="project" value="InterPro"/>
</dbReference>
<dbReference type="GO" id="GO:0042803">
    <property type="term" value="F:protein homodimerization activity"/>
    <property type="evidence" value="ECO:0007669"/>
    <property type="project" value="InterPro"/>
</dbReference>
<proteinExistence type="inferred from homology"/>
<feature type="region of interest" description="Disordered" evidence="7">
    <location>
        <begin position="76"/>
        <end position="111"/>
    </location>
</feature>
<evidence type="ECO:0000256" key="1">
    <source>
        <dbReference type="ARBA" id="ARBA00004305"/>
    </source>
</evidence>
<dbReference type="InterPro" id="IPR013805">
    <property type="entry name" value="GrpE_CC"/>
</dbReference>
<protein>
    <recommendedName>
        <fullName evidence="3">GrpE protein homolog, mitochondrial</fullName>
    </recommendedName>
</protein>
<dbReference type="GO" id="GO:0030150">
    <property type="term" value="P:protein import into mitochondrial matrix"/>
    <property type="evidence" value="ECO:0007669"/>
    <property type="project" value="TreeGrafter"/>
</dbReference>
<organism evidence="8 9">
    <name type="scientific">Diversispora epigaea</name>
    <dbReference type="NCBI Taxonomy" id="1348612"/>
    <lineage>
        <taxon>Eukaryota</taxon>
        <taxon>Fungi</taxon>
        <taxon>Fungi incertae sedis</taxon>
        <taxon>Mucoromycota</taxon>
        <taxon>Glomeromycotina</taxon>
        <taxon>Glomeromycetes</taxon>
        <taxon>Diversisporales</taxon>
        <taxon>Diversisporaceae</taxon>
        <taxon>Diversispora</taxon>
    </lineage>
</organism>
<dbReference type="GO" id="GO:0001405">
    <property type="term" value="C:PAM complex, Tim23 associated import motor"/>
    <property type="evidence" value="ECO:0007669"/>
    <property type="project" value="TreeGrafter"/>
</dbReference>
<keyword evidence="4" id="KW-0143">Chaperone</keyword>
<dbReference type="EMBL" id="PQFF01000598">
    <property type="protein sequence ID" value="RHZ44020.1"/>
    <property type="molecule type" value="Genomic_DNA"/>
</dbReference>
<dbReference type="OrthoDB" id="201635at2759"/>
<sequence>MPFKLLFCNNLLISASRSLAKRSVISATRNASTISKNQAFQSWSWTTPTTAAFQSTEMSENSHINGFAQFSTTAISRNNKEETATNSNDNGNRSEENTSEKSTDNESGMDPREKEIAILKDKHLRCLAELENQREIARREVESTSQYAIQKFAKDILSTVDNLSFALNSIPPEIRSTFENDESSSGRDLINLYKGIELTNSELLNTLRRHGIEKVEPQIGEKFDPKLHEALYQAAFPGKEAGTICEIQKIGYSLNGRIVRPPQVGVVADAE</sequence>
<evidence type="ECO:0000256" key="5">
    <source>
        <dbReference type="RuleBase" id="RU004478"/>
    </source>
</evidence>
<dbReference type="PANTHER" id="PTHR21237">
    <property type="entry name" value="GRPE PROTEIN"/>
    <property type="match status" value="1"/>
</dbReference>
<dbReference type="InterPro" id="IPR000740">
    <property type="entry name" value="GrpE"/>
</dbReference>
<dbReference type="AlphaFoldDB" id="A0A397G7E2"/>
<gene>
    <name evidence="8" type="ORF">Glove_772g4</name>
</gene>
<name>A0A397G7E2_9GLOM</name>
<dbReference type="GO" id="GO:0006457">
    <property type="term" value="P:protein folding"/>
    <property type="evidence" value="ECO:0007669"/>
    <property type="project" value="InterPro"/>
</dbReference>
<evidence type="ECO:0000256" key="7">
    <source>
        <dbReference type="SAM" id="MobiDB-lite"/>
    </source>
</evidence>
<feature type="compositionally biased region" description="Basic and acidic residues" evidence="7">
    <location>
        <begin position="92"/>
        <end position="111"/>
    </location>
</feature>
<dbReference type="STRING" id="1348612.A0A397G7E2"/>
<dbReference type="Pfam" id="PF01025">
    <property type="entry name" value="GrpE"/>
    <property type="match status" value="1"/>
</dbReference>
<dbReference type="GO" id="GO:0000774">
    <property type="term" value="F:adenyl-nucleotide exchange factor activity"/>
    <property type="evidence" value="ECO:0007669"/>
    <property type="project" value="InterPro"/>
</dbReference>
<comment type="caution">
    <text evidence="8">The sequence shown here is derived from an EMBL/GenBank/DDBJ whole genome shotgun (WGS) entry which is preliminary data.</text>
</comment>
<dbReference type="FunFam" id="2.30.22.10:FF:000002">
    <property type="entry name" value="GrpE protein homolog"/>
    <property type="match status" value="1"/>
</dbReference>
<evidence type="ECO:0000256" key="4">
    <source>
        <dbReference type="ARBA" id="ARBA00023186"/>
    </source>
</evidence>
<dbReference type="CDD" id="cd00446">
    <property type="entry name" value="GrpE"/>
    <property type="match status" value="1"/>
</dbReference>
<dbReference type="HAMAP" id="MF_01151">
    <property type="entry name" value="GrpE"/>
    <property type="match status" value="1"/>
</dbReference>
<evidence type="ECO:0000313" key="8">
    <source>
        <dbReference type="EMBL" id="RHZ44020.1"/>
    </source>
</evidence>
<accession>A0A397G7E2</accession>
<evidence type="ECO:0000256" key="2">
    <source>
        <dbReference type="ARBA" id="ARBA00009054"/>
    </source>
</evidence>
<dbReference type="InterPro" id="IPR009012">
    <property type="entry name" value="GrpE_head"/>
</dbReference>
<dbReference type="Gene3D" id="3.90.20.20">
    <property type="match status" value="1"/>
</dbReference>
<dbReference type="SUPFAM" id="SSF58014">
    <property type="entry name" value="Coiled-coil domain of nucleotide exchange factor GrpE"/>
    <property type="match status" value="1"/>
</dbReference>
<dbReference type="Gene3D" id="2.30.22.10">
    <property type="entry name" value="Head domain of nucleotide exchange factor GrpE"/>
    <property type="match status" value="1"/>
</dbReference>
<dbReference type="GO" id="GO:0051082">
    <property type="term" value="F:unfolded protein binding"/>
    <property type="evidence" value="ECO:0007669"/>
    <property type="project" value="TreeGrafter"/>
</dbReference>